<dbReference type="KEGG" id="nml:Namu_0818"/>
<feature type="transmembrane region" description="Helical" evidence="1">
    <location>
        <begin position="102"/>
        <end position="121"/>
    </location>
</feature>
<protein>
    <recommendedName>
        <fullName evidence="4">DUF4386 family protein</fullName>
    </recommendedName>
</protein>
<dbReference type="AlphaFoldDB" id="C8X9G1"/>
<feature type="transmembrane region" description="Helical" evidence="1">
    <location>
        <begin position="174"/>
        <end position="193"/>
    </location>
</feature>
<evidence type="ECO:0008006" key="4">
    <source>
        <dbReference type="Google" id="ProtNLM"/>
    </source>
</evidence>
<accession>C8X9G1</accession>
<dbReference type="OrthoDB" id="326446at2"/>
<dbReference type="Pfam" id="PF14329">
    <property type="entry name" value="DUF4386"/>
    <property type="match status" value="1"/>
</dbReference>
<dbReference type="RefSeq" id="WP_015746145.1">
    <property type="nucleotide sequence ID" value="NC_013235.1"/>
</dbReference>
<dbReference type="InParanoid" id="C8X9G1"/>
<dbReference type="HOGENOM" id="CLU_094589_0_0_11"/>
<evidence type="ECO:0000313" key="3">
    <source>
        <dbReference type="Proteomes" id="UP000002218"/>
    </source>
</evidence>
<gene>
    <name evidence="2" type="ordered locus">Namu_0818</name>
</gene>
<organism evidence="2 3">
    <name type="scientific">Nakamurella multipartita (strain ATCC 700099 / DSM 44233 / CIP 104796 / JCM 9543 / NBRC 105858 / Y-104)</name>
    <name type="common">Microsphaera multipartita</name>
    <dbReference type="NCBI Taxonomy" id="479431"/>
    <lineage>
        <taxon>Bacteria</taxon>
        <taxon>Bacillati</taxon>
        <taxon>Actinomycetota</taxon>
        <taxon>Actinomycetes</taxon>
        <taxon>Nakamurellales</taxon>
        <taxon>Nakamurellaceae</taxon>
        <taxon>Nakamurella</taxon>
    </lineage>
</organism>
<evidence type="ECO:0000256" key="1">
    <source>
        <dbReference type="SAM" id="Phobius"/>
    </source>
</evidence>
<name>C8X9G1_NAKMY</name>
<dbReference type="Proteomes" id="UP000002218">
    <property type="component" value="Chromosome"/>
</dbReference>
<keyword evidence="1" id="KW-0472">Membrane</keyword>
<evidence type="ECO:0000313" key="2">
    <source>
        <dbReference type="EMBL" id="ACV77229.1"/>
    </source>
</evidence>
<feature type="transmembrane region" description="Helical" evidence="1">
    <location>
        <begin position="23"/>
        <end position="46"/>
    </location>
</feature>
<keyword evidence="3" id="KW-1185">Reference proteome</keyword>
<keyword evidence="1" id="KW-1133">Transmembrane helix</keyword>
<feature type="transmembrane region" description="Helical" evidence="1">
    <location>
        <begin position="205"/>
        <end position="226"/>
    </location>
</feature>
<reference evidence="3" key="1">
    <citation type="submission" date="2009-09" db="EMBL/GenBank/DDBJ databases">
        <title>The complete genome of Nakamurella multipartita DSM 44233.</title>
        <authorList>
            <consortium name="US DOE Joint Genome Institute (JGI-PGF)"/>
            <person name="Lucas S."/>
            <person name="Copeland A."/>
            <person name="Lapidus A."/>
            <person name="Glavina del Rio T."/>
            <person name="Dalin E."/>
            <person name="Tice H."/>
            <person name="Bruce D."/>
            <person name="Goodwin L."/>
            <person name="Pitluck S."/>
            <person name="Kyrpides N."/>
            <person name="Mavromatis K."/>
            <person name="Ivanova N."/>
            <person name="Ovchinnikova G."/>
            <person name="Sims D."/>
            <person name="Meincke L."/>
            <person name="Brettin T."/>
            <person name="Detter J.C."/>
            <person name="Han C."/>
            <person name="Larimer F."/>
            <person name="Land M."/>
            <person name="Hauser L."/>
            <person name="Markowitz V."/>
            <person name="Cheng J.-F."/>
            <person name="Hugenholtz P."/>
            <person name="Woyke T."/>
            <person name="Wu D."/>
            <person name="Klenk H.-P."/>
            <person name="Eisen J.A."/>
        </authorList>
    </citation>
    <scope>NUCLEOTIDE SEQUENCE [LARGE SCALE GENOMIC DNA]</scope>
    <source>
        <strain evidence="3">ATCC 700099 / DSM 44233 / CIP 104796 / JCM 9543 / NBRC 105858 / Y-104</strain>
    </source>
</reference>
<dbReference type="STRING" id="479431.Namu_0818"/>
<dbReference type="eggNOG" id="ENOG502ZCB1">
    <property type="taxonomic scope" value="Bacteria"/>
</dbReference>
<sequence>MTALRSAAPISARPPVSAPRRTAALLVAGAVTVNLAFLGLGSVFDYPDVLNQPPADVLVRFHENPWVIGALFLLLAAGAALLAPIAVAVARLGTGRALRASRVVGIAAAVVQVIGLLRWPLVVPFLADANPDAGAAATFDSLNLVLGTIVGETIGYALTAAWTVLVCLGLRATLLNRVLTAAGLVAAALIAVGTVEPIEVPLAGLANFVGYVVWSGWLVAVAVVLLRRRSA</sequence>
<dbReference type="EMBL" id="CP001737">
    <property type="protein sequence ID" value="ACV77229.1"/>
    <property type="molecule type" value="Genomic_DNA"/>
</dbReference>
<reference evidence="2 3" key="2">
    <citation type="journal article" date="2010" name="Stand. Genomic Sci.">
        <title>Complete genome sequence of Nakamurella multipartita type strain (Y-104).</title>
        <authorList>
            <person name="Tice H."/>
            <person name="Mayilraj S."/>
            <person name="Sims D."/>
            <person name="Lapidus A."/>
            <person name="Nolan M."/>
            <person name="Lucas S."/>
            <person name="Glavina Del Rio T."/>
            <person name="Copeland A."/>
            <person name="Cheng J.F."/>
            <person name="Meincke L."/>
            <person name="Bruce D."/>
            <person name="Goodwin L."/>
            <person name="Pitluck S."/>
            <person name="Ivanova N."/>
            <person name="Mavromatis K."/>
            <person name="Ovchinnikova G."/>
            <person name="Pati A."/>
            <person name="Chen A."/>
            <person name="Palaniappan K."/>
            <person name="Land M."/>
            <person name="Hauser L."/>
            <person name="Chang Y.J."/>
            <person name="Jeffries C.D."/>
            <person name="Detter J.C."/>
            <person name="Brettin T."/>
            <person name="Rohde M."/>
            <person name="Goker M."/>
            <person name="Bristow J."/>
            <person name="Eisen J.A."/>
            <person name="Markowitz V."/>
            <person name="Hugenholtz P."/>
            <person name="Kyrpides N.C."/>
            <person name="Klenk H.P."/>
            <person name="Chen F."/>
        </authorList>
    </citation>
    <scope>NUCLEOTIDE SEQUENCE [LARGE SCALE GENOMIC DNA]</scope>
    <source>
        <strain evidence="3">ATCC 700099 / DSM 44233 / CIP 104796 / JCM 9543 / NBRC 105858 / Y-104</strain>
    </source>
</reference>
<feature type="transmembrane region" description="Helical" evidence="1">
    <location>
        <begin position="141"/>
        <end position="167"/>
    </location>
</feature>
<dbReference type="InterPro" id="IPR025495">
    <property type="entry name" value="DUF4386"/>
</dbReference>
<feature type="transmembrane region" description="Helical" evidence="1">
    <location>
        <begin position="66"/>
        <end position="90"/>
    </location>
</feature>
<keyword evidence="1" id="KW-0812">Transmembrane</keyword>
<proteinExistence type="predicted"/>